<dbReference type="GO" id="GO:0004519">
    <property type="term" value="F:endonuclease activity"/>
    <property type="evidence" value="ECO:0007669"/>
    <property type="project" value="UniProtKB-KW"/>
</dbReference>
<evidence type="ECO:0000256" key="1">
    <source>
        <dbReference type="ARBA" id="ARBA00022722"/>
    </source>
</evidence>
<keyword evidence="4 6" id="KW-0378">Hydrolase</keyword>
<dbReference type="InterPro" id="IPR004603">
    <property type="entry name" value="DNA_mismatch_endonuc_vsr"/>
</dbReference>
<keyword evidence="2 6" id="KW-0255">Endonuclease</keyword>
<dbReference type="GO" id="GO:0006298">
    <property type="term" value="P:mismatch repair"/>
    <property type="evidence" value="ECO:0007669"/>
    <property type="project" value="UniProtKB-UniRule"/>
</dbReference>
<evidence type="ECO:0000256" key="2">
    <source>
        <dbReference type="ARBA" id="ARBA00022759"/>
    </source>
</evidence>
<dbReference type="PIRSF" id="PIRSF018267">
    <property type="entry name" value="VSR_endonuc"/>
    <property type="match status" value="1"/>
</dbReference>
<keyword evidence="1 6" id="KW-0540">Nuclease</keyword>
<reference evidence="7" key="1">
    <citation type="journal article" date="2021" name="PeerJ">
        <title>Extensive microbial diversity within the chicken gut microbiome revealed by metagenomics and culture.</title>
        <authorList>
            <person name="Gilroy R."/>
            <person name="Ravi A."/>
            <person name="Getino M."/>
            <person name="Pursley I."/>
            <person name="Horton D.L."/>
            <person name="Alikhan N.F."/>
            <person name="Baker D."/>
            <person name="Gharbi K."/>
            <person name="Hall N."/>
            <person name="Watson M."/>
            <person name="Adriaenssens E.M."/>
            <person name="Foster-Nyarko E."/>
            <person name="Jarju S."/>
            <person name="Secka A."/>
            <person name="Antonio M."/>
            <person name="Oren A."/>
            <person name="Chaudhuri R.R."/>
            <person name="La Ragione R."/>
            <person name="Hildebrand F."/>
            <person name="Pallen M.J."/>
        </authorList>
    </citation>
    <scope>NUCLEOTIDE SEQUENCE</scope>
    <source>
        <strain evidence="7">G3-2149</strain>
    </source>
</reference>
<dbReference type="Pfam" id="PF03852">
    <property type="entry name" value="Vsr"/>
    <property type="match status" value="1"/>
</dbReference>
<name>A0A9E2LAP2_9BACT</name>
<evidence type="ECO:0000313" key="8">
    <source>
        <dbReference type="Proteomes" id="UP000823865"/>
    </source>
</evidence>
<protein>
    <recommendedName>
        <fullName evidence="6">Very short patch repair endonuclease</fullName>
        <ecNumber evidence="6">3.1.-.-</ecNumber>
    </recommendedName>
</protein>
<gene>
    <name evidence="7" type="ORF">H9789_12425</name>
</gene>
<evidence type="ECO:0000313" key="7">
    <source>
        <dbReference type="EMBL" id="MBU3854595.1"/>
    </source>
</evidence>
<dbReference type="GO" id="GO:0016787">
    <property type="term" value="F:hydrolase activity"/>
    <property type="evidence" value="ECO:0007669"/>
    <property type="project" value="UniProtKB-KW"/>
</dbReference>
<dbReference type="Proteomes" id="UP000823865">
    <property type="component" value="Unassembled WGS sequence"/>
</dbReference>
<dbReference type="EC" id="3.1.-.-" evidence="6"/>
<keyword evidence="3 6" id="KW-0227">DNA damage</keyword>
<dbReference type="Gene3D" id="3.40.960.10">
    <property type="entry name" value="VSR Endonuclease"/>
    <property type="match status" value="1"/>
</dbReference>
<evidence type="ECO:0000256" key="6">
    <source>
        <dbReference type="PIRNR" id="PIRNR018267"/>
    </source>
</evidence>
<comment type="caution">
    <text evidence="7">The sequence shown here is derived from an EMBL/GenBank/DDBJ whole genome shotgun (WGS) entry which is preliminary data.</text>
</comment>
<dbReference type="EMBL" id="JAHLFU010000254">
    <property type="protein sequence ID" value="MBU3854595.1"/>
    <property type="molecule type" value="Genomic_DNA"/>
</dbReference>
<reference evidence="7" key="2">
    <citation type="submission" date="2021-04" db="EMBL/GenBank/DDBJ databases">
        <authorList>
            <person name="Gilroy R."/>
        </authorList>
    </citation>
    <scope>NUCLEOTIDE SEQUENCE</scope>
    <source>
        <strain evidence="7">G3-2149</strain>
    </source>
</reference>
<dbReference type="SUPFAM" id="SSF52980">
    <property type="entry name" value="Restriction endonuclease-like"/>
    <property type="match status" value="1"/>
</dbReference>
<keyword evidence="5 6" id="KW-0234">DNA repair</keyword>
<dbReference type="CDD" id="cd00221">
    <property type="entry name" value="Vsr"/>
    <property type="match status" value="1"/>
</dbReference>
<dbReference type="InterPro" id="IPR011335">
    <property type="entry name" value="Restrct_endonuc-II-like"/>
</dbReference>
<sequence length="138" mass="16368">MDVHSKEVRSYNMSQIRGTKTKPEDLVAKYLFSQGFRYRRNVKSLPGSPDIVLKKYRTVIFVNGCFWHAHEGCKRFFLPDTNREFWQAKLLRNRERDSENYKLLTNLGWKIFIIWECDLKKDKMAATLSKLSNDILTS</sequence>
<evidence type="ECO:0000256" key="4">
    <source>
        <dbReference type="ARBA" id="ARBA00022801"/>
    </source>
</evidence>
<comment type="function">
    <text evidence="6">May nick specific sequences that contain T:G mispairs resulting from m5C-deamination.</text>
</comment>
<proteinExistence type="inferred from homology"/>
<dbReference type="NCBIfam" id="TIGR00632">
    <property type="entry name" value="vsr"/>
    <property type="match status" value="1"/>
</dbReference>
<accession>A0A9E2LAP2</accession>
<evidence type="ECO:0000256" key="5">
    <source>
        <dbReference type="ARBA" id="ARBA00023204"/>
    </source>
</evidence>
<dbReference type="AlphaFoldDB" id="A0A9E2LAP2"/>
<comment type="similarity">
    <text evidence="6">Belongs to the vsr family.</text>
</comment>
<evidence type="ECO:0000256" key="3">
    <source>
        <dbReference type="ARBA" id="ARBA00022763"/>
    </source>
</evidence>
<organism evidence="7 8">
    <name type="scientific">Candidatus Paraprevotella stercoravium</name>
    <dbReference type="NCBI Taxonomy" id="2838725"/>
    <lineage>
        <taxon>Bacteria</taxon>
        <taxon>Pseudomonadati</taxon>
        <taxon>Bacteroidota</taxon>
        <taxon>Bacteroidia</taxon>
        <taxon>Bacteroidales</taxon>
        <taxon>Prevotellaceae</taxon>
        <taxon>Paraprevotella</taxon>
    </lineage>
</organism>